<proteinExistence type="predicted"/>
<name>A0ABR1V7U2_9PEZI</name>
<reference evidence="2 3" key="1">
    <citation type="submission" date="2023-01" db="EMBL/GenBank/DDBJ databases">
        <title>Analysis of 21 Apiospora genomes using comparative genomics revels a genus with tremendous synthesis potential of carbohydrate active enzymes and secondary metabolites.</title>
        <authorList>
            <person name="Sorensen T."/>
        </authorList>
    </citation>
    <scope>NUCLEOTIDE SEQUENCE [LARGE SCALE GENOMIC DNA]</scope>
    <source>
        <strain evidence="2 3">CBS 114990</strain>
    </source>
</reference>
<evidence type="ECO:0000313" key="2">
    <source>
        <dbReference type="EMBL" id="KAK8067258.1"/>
    </source>
</evidence>
<feature type="compositionally biased region" description="Polar residues" evidence="1">
    <location>
        <begin position="142"/>
        <end position="155"/>
    </location>
</feature>
<evidence type="ECO:0000313" key="3">
    <source>
        <dbReference type="Proteomes" id="UP001433268"/>
    </source>
</evidence>
<organism evidence="2 3">
    <name type="scientific">Apiospora hydei</name>
    <dbReference type="NCBI Taxonomy" id="1337664"/>
    <lineage>
        <taxon>Eukaryota</taxon>
        <taxon>Fungi</taxon>
        <taxon>Dikarya</taxon>
        <taxon>Ascomycota</taxon>
        <taxon>Pezizomycotina</taxon>
        <taxon>Sordariomycetes</taxon>
        <taxon>Xylariomycetidae</taxon>
        <taxon>Amphisphaeriales</taxon>
        <taxon>Apiosporaceae</taxon>
        <taxon>Apiospora</taxon>
    </lineage>
</organism>
<protein>
    <submittedName>
        <fullName evidence="2">Uncharacterized protein</fullName>
    </submittedName>
</protein>
<feature type="compositionally biased region" description="Basic and acidic residues" evidence="1">
    <location>
        <begin position="37"/>
        <end position="68"/>
    </location>
</feature>
<sequence>MSSYHTARTRSTNSQPTNHGVPNHSPSTSGEHPSPLVDRDGRRLPQHRLVDQDGRRLPRRSTIPERRPPPVQRLYVPYRPPPRVVEPQPQRPAEPPNWVNNYNRYSVGGEQDSYYATFERHESDPAYDARPHYDHPHGRQSPRPSRASTPQSGRPQTAPEPARFQGPAPQAARRPSFWTRLLCGSQDGGSTSRSTAFDETRAARPVGPSASTRRRARHAGDEDDPYRVVVGYDAETGRTYYGSRYGG</sequence>
<comment type="caution">
    <text evidence="2">The sequence shown here is derived from an EMBL/GenBank/DDBJ whole genome shotgun (WGS) entry which is preliminary data.</text>
</comment>
<dbReference type="RefSeq" id="XP_066664011.1">
    <property type="nucleotide sequence ID" value="XM_066818319.1"/>
</dbReference>
<feature type="compositionally biased region" description="Pro residues" evidence="1">
    <location>
        <begin position="78"/>
        <end position="95"/>
    </location>
</feature>
<dbReference type="GeneID" id="92051379"/>
<feature type="compositionally biased region" description="Basic and acidic residues" evidence="1">
    <location>
        <begin position="118"/>
        <end position="137"/>
    </location>
</feature>
<gene>
    <name evidence="2" type="ORF">PG997_014005</name>
</gene>
<evidence type="ECO:0000256" key="1">
    <source>
        <dbReference type="SAM" id="MobiDB-lite"/>
    </source>
</evidence>
<dbReference type="Proteomes" id="UP001433268">
    <property type="component" value="Unassembled WGS sequence"/>
</dbReference>
<feature type="region of interest" description="Disordered" evidence="1">
    <location>
        <begin position="1"/>
        <end position="223"/>
    </location>
</feature>
<dbReference type="EMBL" id="JAQQWN010000009">
    <property type="protein sequence ID" value="KAK8067258.1"/>
    <property type="molecule type" value="Genomic_DNA"/>
</dbReference>
<feature type="compositionally biased region" description="Polar residues" evidence="1">
    <location>
        <begin position="1"/>
        <end position="31"/>
    </location>
</feature>
<accession>A0ABR1V7U2</accession>
<keyword evidence="3" id="KW-1185">Reference proteome</keyword>